<name>A0A2P5C1E9_PARAD</name>
<keyword evidence="2" id="KW-0732">Signal</keyword>
<keyword evidence="5" id="KW-1185">Reference proteome</keyword>
<comment type="subunit">
    <text evidence="1">Homodimer.</text>
</comment>
<comment type="caution">
    <text evidence="4">The sequence shown here is derived from an EMBL/GenBank/DDBJ whole genome shotgun (WGS) entry which is preliminary data.</text>
</comment>
<dbReference type="SUPFAM" id="SSF54909">
    <property type="entry name" value="Dimeric alpha+beta barrel"/>
    <property type="match status" value="2"/>
</dbReference>
<dbReference type="PANTHER" id="PTHR33178:SF3">
    <property type="entry name" value="STRESS-RESPONSE A_B BARREL DOMAIN-CONTAINING PROTEIN UP3"/>
    <property type="match status" value="1"/>
</dbReference>
<dbReference type="AlphaFoldDB" id="A0A2P5C1E9"/>
<feature type="chain" id="PRO_5015151037" evidence="2">
    <location>
        <begin position="24"/>
        <end position="263"/>
    </location>
</feature>
<feature type="domain" description="Stress-response A/B barrel" evidence="3">
    <location>
        <begin position="148"/>
        <end position="250"/>
    </location>
</feature>
<accession>A0A2P5C1E9</accession>
<dbReference type="Proteomes" id="UP000237105">
    <property type="component" value="Unassembled WGS sequence"/>
</dbReference>
<dbReference type="Gene3D" id="3.30.70.100">
    <property type="match status" value="2"/>
</dbReference>
<dbReference type="OrthoDB" id="42919at2759"/>
<protein>
    <submittedName>
        <fullName evidence="4">Transcription regulator AsnC-type</fullName>
    </submittedName>
</protein>
<evidence type="ECO:0000313" key="4">
    <source>
        <dbReference type="EMBL" id="PON54839.1"/>
    </source>
</evidence>
<evidence type="ECO:0000256" key="1">
    <source>
        <dbReference type="ARBA" id="ARBA00011738"/>
    </source>
</evidence>
<proteinExistence type="predicted"/>
<gene>
    <name evidence="4" type="ORF">PanWU01x14_192050</name>
</gene>
<sequence length="263" mass="29005">LSLLPKQFIYFFLSFFLTHSTQSPPPIIMSSSSKVEHVILFKVKEDAEPSEVNNMVSIINGMSSLDEVLYLTGAPVLRVRSSIPSLAFTHVSHSRFKSQRELSEFDVNPIHLDVKKQIRRLVTDILAVDWFTGDLGGGGHVAVPPGSAVRVTFWKLKEGLGDKARSEILEGIKGIKEKLGGGVSEFTYGENFSDRAKGFSIAFLAVFPSQTELEAADPNQDENFKEYLDDTFGLDFVVPPLPQQSAVAVHSNVVMGHVCPIIR</sequence>
<dbReference type="SMART" id="SM00886">
    <property type="entry name" value="Dabb"/>
    <property type="match status" value="2"/>
</dbReference>
<dbReference type="InterPro" id="IPR013097">
    <property type="entry name" value="Dabb"/>
</dbReference>
<dbReference type="EMBL" id="JXTB01000189">
    <property type="protein sequence ID" value="PON54839.1"/>
    <property type="molecule type" value="Genomic_DNA"/>
</dbReference>
<dbReference type="Pfam" id="PF07876">
    <property type="entry name" value="Dabb"/>
    <property type="match status" value="2"/>
</dbReference>
<feature type="signal peptide" evidence="2">
    <location>
        <begin position="1"/>
        <end position="23"/>
    </location>
</feature>
<evidence type="ECO:0000313" key="5">
    <source>
        <dbReference type="Proteomes" id="UP000237105"/>
    </source>
</evidence>
<dbReference type="InterPro" id="IPR011008">
    <property type="entry name" value="Dimeric_a/b-barrel"/>
</dbReference>
<reference evidence="5" key="1">
    <citation type="submission" date="2016-06" db="EMBL/GenBank/DDBJ databases">
        <title>Parallel loss of symbiosis genes in relatives of nitrogen-fixing non-legume Parasponia.</title>
        <authorList>
            <person name="Van Velzen R."/>
            <person name="Holmer R."/>
            <person name="Bu F."/>
            <person name="Rutten L."/>
            <person name="Van Zeijl A."/>
            <person name="Liu W."/>
            <person name="Santuari L."/>
            <person name="Cao Q."/>
            <person name="Sharma T."/>
            <person name="Shen D."/>
            <person name="Roswanjaya Y."/>
            <person name="Wardhani T."/>
            <person name="Kalhor M.S."/>
            <person name="Jansen J."/>
            <person name="Van den Hoogen J."/>
            <person name="Gungor B."/>
            <person name="Hartog M."/>
            <person name="Hontelez J."/>
            <person name="Verver J."/>
            <person name="Yang W.-C."/>
            <person name="Schijlen E."/>
            <person name="Repin R."/>
            <person name="Schilthuizen M."/>
            <person name="Schranz E."/>
            <person name="Heidstra R."/>
            <person name="Miyata K."/>
            <person name="Fedorova E."/>
            <person name="Kohlen W."/>
            <person name="Bisseling T."/>
            <person name="Smit S."/>
            <person name="Geurts R."/>
        </authorList>
    </citation>
    <scope>NUCLEOTIDE SEQUENCE [LARGE SCALE GENOMIC DNA]</scope>
    <source>
        <strain evidence="5">cv. WU1-14</strain>
    </source>
</reference>
<dbReference type="STRING" id="3476.A0A2P5C1E9"/>
<evidence type="ECO:0000259" key="3">
    <source>
        <dbReference type="PROSITE" id="PS51502"/>
    </source>
</evidence>
<dbReference type="PROSITE" id="PS51502">
    <property type="entry name" value="S_R_A_B_BARREL"/>
    <property type="match status" value="2"/>
</dbReference>
<evidence type="ECO:0000256" key="2">
    <source>
        <dbReference type="SAM" id="SignalP"/>
    </source>
</evidence>
<organism evidence="4 5">
    <name type="scientific">Parasponia andersonii</name>
    <name type="common">Sponia andersonii</name>
    <dbReference type="NCBI Taxonomy" id="3476"/>
    <lineage>
        <taxon>Eukaryota</taxon>
        <taxon>Viridiplantae</taxon>
        <taxon>Streptophyta</taxon>
        <taxon>Embryophyta</taxon>
        <taxon>Tracheophyta</taxon>
        <taxon>Spermatophyta</taxon>
        <taxon>Magnoliopsida</taxon>
        <taxon>eudicotyledons</taxon>
        <taxon>Gunneridae</taxon>
        <taxon>Pentapetalae</taxon>
        <taxon>rosids</taxon>
        <taxon>fabids</taxon>
        <taxon>Rosales</taxon>
        <taxon>Cannabaceae</taxon>
        <taxon>Parasponia</taxon>
    </lineage>
</organism>
<dbReference type="PANTHER" id="PTHR33178">
    <property type="match status" value="1"/>
</dbReference>
<dbReference type="InterPro" id="IPR044662">
    <property type="entry name" value="HS1/DABB1-like"/>
</dbReference>
<feature type="domain" description="Stress-response A/B barrel" evidence="3">
    <location>
        <begin position="35"/>
        <end position="130"/>
    </location>
</feature>
<feature type="non-terminal residue" evidence="4">
    <location>
        <position position="1"/>
    </location>
</feature>